<accession>A0ABD3AR21</accession>
<evidence type="ECO:0000313" key="2">
    <source>
        <dbReference type="Proteomes" id="UP001630127"/>
    </source>
</evidence>
<comment type="caution">
    <text evidence="1">The sequence shown here is derived from an EMBL/GenBank/DDBJ whole genome shotgun (WGS) entry which is preliminary data.</text>
</comment>
<gene>
    <name evidence="1" type="ORF">ACH5RR_007144</name>
</gene>
<reference evidence="1 2" key="1">
    <citation type="submission" date="2024-11" db="EMBL/GenBank/DDBJ databases">
        <title>A near-complete genome assembly of Cinchona calisaya.</title>
        <authorList>
            <person name="Lian D.C."/>
            <person name="Zhao X.W."/>
            <person name="Wei L."/>
        </authorList>
    </citation>
    <scope>NUCLEOTIDE SEQUENCE [LARGE SCALE GENOMIC DNA]</scope>
    <source>
        <tissue evidence="1">Nenye</tissue>
    </source>
</reference>
<name>A0ABD3AR21_9GENT</name>
<organism evidence="1 2">
    <name type="scientific">Cinchona calisaya</name>
    <dbReference type="NCBI Taxonomy" id="153742"/>
    <lineage>
        <taxon>Eukaryota</taxon>
        <taxon>Viridiplantae</taxon>
        <taxon>Streptophyta</taxon>
        <taxon>Embryophyta</taxon>
        <taxon>Tracheophyta</taxon>
        <taxon>Spermatophyta</taxon>
        <taxon>Magnoliopsida</taxon>
        <taxon>eudicotyledons</taxon>
        <taxon>Gunneridae</taxon>
        <taxon>Pentapetalae</taxon>
        <taxon>asterids</taxon>
        <taxon>lamiids</taxon>
        <taxon>Gentianales</taxon>
        <taxon>Rubiaceae</taxon>
        <taxon>Cinchonoideae</taxon>
        <taxon>Cinchoneae</taxon>
        <taxon>Cinchona</taxon>
    </lineage>
</organism>
<keyword evidence="2" id="KW-1185">Reference proteome</keyword>
<dbReference type="EMBL" id="JBJUIK010000003">
    <property type="protein sequence ID" value="KAL3533623.1"/>
    <property type="molecule type" value="Genomic_DNA"/>
</dbReference>
<sequence length="115" mass="12608">MEKNGCLANSITYNVIVQGLLMGGKCDVVVYPEEMDKRGFSLNASNDVKARNIGFSDSVNFMISTFMGFWDILNHISPPISSVIWRNFSHGALMKNSQNSPGILGHVLTVKLGDV</sequence>
<protein>
    <submittedName>
        <fullName evidence="1">Uncharacterized protein</fullName>
    </submittedName>
</protein>
<evidence type="ECO:0000313" key="1">
    <source>
        <dbReference type="EMBL" id="KAL3533623.1"/>
    </source>
</evidence>
<proteinExistence type="predicted"/>
<dbReference type="Proteomes" id="UP001630127">
    <property type="component" value="Unassembled WGS sequence"/>
</dbReference>
<dbReference type="AlphaFoldDB" id="A0ABD3AR21"/>